<reference evidence="1 2" key="1">
    <citation type="journal article" date="2016" name="Nat. Commun.">
        <title>Thousands of microbial genomes shed light on interconnected biogeochemical processes in an aquifer system.</title>
        <authorList>
            <person name="Anantharaman K."/>
            <person name="Brown C.T."/>
            <person name="Hug L.A."/>
            <person name="Sharon I."/>
            <person name="Castelle C.J."/>
            <person name="Probst A.J."/>
            <person name="Thomas B.C."/>
            <person name="Singh A."/>
            <person name="Wilkins M.J."/>
            <person name="Karaoz U."/>
            <person name="Brodie E.L."/>
            <person name="Williams K.H."/>
            <person name="Hubbard S.S."/>
            <person name="Banfield J.F."/>
        </authorList>
    </citation>
    <scope>NUCLEOTIDE SEQUENCE [LARGE SCALE GENOMIC DNA]</scope>
</reference>
<dbReference type="AlphaFoldDB" id="A0A1F5J9L2"/>
<gene>
    <name evidence="1" type="ORF">A3C26_00700</name>
</gene>
<dbReference type="EMBL" id="MFCX01000028">
    <property type="protein sequence ID" value="OGE25337.1"/>
    <property type="molecule type" value="Genomic_DNA"/>
</dbReference>
<accession>A0A1F5J9L2</accession>
<protein>
    <recommendedName>
        <fullName evidence="3">Addiction module toxin RelE</fullName>
    </recommendedName>
</protein>
<dbReference type="Pfam" id="PF05973">
    <property type="entry name" value="Gp49"/>
    <property type="match status" value="1"/>
</dbReference>
<comment type="caution">
    <text evidence="1">The sequence shown here is derived from an EMBL/GenBank/DDBJ whole genome shotgun (WGS) entry which is preliminary data.</text>
</comment>
<evidence type="ECO:0000313" key="1">
    <source>
        <dbReference type="EMBL" id="OGE25337.1"/>
    </source>
</evidence>
<name>A0A1F5J9L2_9BACT</name>
<dbReference type="InterPro" id="IPR009241">
    <property type="entry name" value="HigB-like"/>
</dbReference>
<evidence type="ECO:0008006" key="3">
    <source>
        <dbReference type="Google" id="ProtNLM"/>
    </source>
</evidence>
<dbReference type="Proteomes" id="UP000177042">
    <property type="component" value="Unassembled WGS sequence"/>
</dbReference>
<proteinExistence type="predicted"/>
<sequence length="88" mass="10409">MKKQQPQTRAKIAHNVKLLRQHGNKLGMPHSKSLGLGLYELRIRGKEELRFFYCFTSQRTIHLLHAFKKKTLQTPQKELDLALRRMKV</sequence>
<organism evidence="1 2">
    <name type="scientific">Candidatus Daviesbacteria bacterium RIFCSPHIGHO2_02_FULL_39_12</name>
    <dbReference type="NCBI Taxonomy" id="1797770"/>
    <lineage>
        <taxon>Bacteria</taxon>
        <taxon>Candidatus Daviesiibacteriota</taxon>
    </lineage>
</organism>
<evidence type="ECO:0000313" key="2">
    <source>
        <dbReference type="Proteomes" id="UP000177042"/>
    </source>
</evidence>